<dbReference type="PATRIC" id="fig|742818.3.peg.555"/>
<dbReference type="InterPro" id="IPR047057">
    <property type="entry name" value="MerR_fam"/>
</dbReference>
<evidence type="ECO:0000259" key="6">
    <source>
        <dbReference type="PROSITE" id="PS50937"/>
    </source>
</evidence>
<keyword evidence="2" id="KW-0238">DNA-binding</keyword>
<evidence type="ECO:0000256" key="2">
    <source>
        <dbReference type="ARBA" id="ARBA00023125"/>
    </source>
</evidence>
<dbReference type="InterPro" id="IPR036244">
    <property type="entry name" value="TipA-like_antibiotic-bd"/>
</dbReference>
<evidence type="ECO:0000313" key="8">
    <source>
        <dbReference type="Proteomes" id="UP000006069"/>
    </source>
</evidence>
<organism evidence="7 8">
    <name type="scientific">Slackia piriformis YIT 12062</name>
    <dbReference type="NCBI Taxonomy" id="742818"/>
    <lineage>
        <taxon>Bacteria</taxon>
        <taxon>Bacillati</taxon>
        <taxon>Actinomycetota</taxon>
        <taxon>Coriobacteriia</taxon>
        <taxon>Eggerthellales</taxon>
        <taxon>Eggerthellaceae</taxon>
        <taxon>Slackia</taxon>
    </lineage>
</organism>
<dbReference type="Gene3D" id="1.10.1660.10">
    <property type="match status" value="1"/>
</dbReference>
<proteinExistence type="predicted"/>
<dbReference type="InterPro" id="IPR000551">
    <property type="entry name" value="MerR-type_HTH_dom"/>
</dbReference>
<keyword evidence="8" id="KW-1185">Reference proteome</keyword>
<dbReference type="SUPFAM" id="SSF89082">
    <property type="entry name" value="Antibiotic binding domain of TipA-like multidrug resistance regulators"/>
    <property type="match status" value="1"/>
</dbReference>
<accession>K0YXC0</accession>
<dbReference type="InterPro" id="IPR009061">
    <property type="entry name" value="DNA-bd_dom_put_sf"/>
</dbReference>
<protein>
    <recommendedName>
        <fullName evidence="6">HTH merR-type domain-containing protein</fullName>
    </recommendedName>
</protein>
<dbReference type="GO" id="GO:0003677">
    <property type="term" value="F:DNA binding"/>
    <property type="evidence" value="ECO:0007669"/>
    <property type="project" value="UniProtKB-KW"/>
</dbReference>
<gene>
    <name evidence="7" type="ORF">HMPREF9451_00508</name>
</gene>
<dbReference type="InParanoid" id="K0YXC0"/>
<dbReference type="PANTHER" id="PTHR30204">
    <property type="entry name" value="REDOX-CYCLING DRUG-SENSING TRANSCRIPTIONAL ACTIVATOR SOXR"/>
    <property type="match status" value="1"/>
</dbReference>
<feature type="domain" description="HTH merR-type" evidence="6">
    <location>
        <begin position="44"/>
        <end position="112"/>
    </location>
</feature>
<evidence type="ECO:0000256" key="4">
    <source>
        <dbReference type="ARBA" id="ARBA00023163"/>
    </source>
</evidence>
<name>K0YXC0_9ACTN</name>
<keyword evidence="1" id="KW-0805">Transcription regulation</keyword>
<keyword evidence="4" id="KW-0804">Transcription</keyword>
<dbReference type="PROSITE" id="PS50937">
    <property type="entry name" value="HTH_MERR_2"/>
    <property type="match status" value="1"/>
</dbReference>
<keyword evidence="3" id="KW-0010">Activator</keyword>
<keyword evidence="5" id="KW-0175">Coiled coil</keyword>
<reference evidence="7 8" key="1">
    <citation type="submission" date="2012-08" db="EMBL/GenBank/DDBJ databases">
        <title>The Genome Sequence of Slackia piriformis YIT 12062.</title>
        <authorList>
            <consortium name="The Broad Institute Genome Sequencing Platform"/>
            <person name="Earl A."/>
            <person name="Ward D."/>
            <person name="Feldgarden M."/>
            <person name="Gevers D."/>
            <person name="Morotomi M."/>
            <person name="Walker B."/>
            <person name="Young S.K."/>
            <person name="Zeng Q."/>
            <person name="Gargeya S."/>
            <person name="Fitzgerald M."/>
            <person name="Haas B."/>
            <person name="Abouelleil A."/>
            <person name="Alvarado L."/>
            <person name="Arachchi H.M."/>
            <person name="Berlin A.M."/>
            <person name="Chapman S.B."/>
            <person name="Goldberg J."/>
            <person name="Griggs A."/>
            <person name="Gujja S."/>
            <person name="Hansen M."/>
            <person name="Howarth C."/>
            <person name="Imamovic A."/>
            <person name="Larimer J."/>
            <person name="McCowen C."/>
            <person name="Montmayeur A."/>
            <person name="Murphy C."/>
            <person name="Neiman D."/>
            <person name="Pearson M."/>
            <person name="Priest M."/>
            <person name="Roberts A."/>
            <person name="Saif S."/>
            <person name="Shea T."/>
            <person name="Sisk P."/>
            <person name="Sykes S."/>
            <person name="Wortman J."/>
            <person name="Nusbaum C."/>
            <person name="Birren B."/>
        </authorList>
    </citation>
    <scope>NUCLEOTIDE SEQUENCE [LARGE SCALE GENOMIC DNA]</scope>
    <source>
        <strain evidence="7 8">YIT 12062</strain>
    </source>
</reference>
<dbReference type="Pfam" id="PF13411">
    <property type="entry name" value="MerR_1"/>
    <property type="match status" value="1"/>
</dbReference>
<evidence type="ECO:0000256" key="5">
    <source>
        <dbReference type="SAM" id="Coils"/>
    </source>
</evidence>
<dbReference type="Gene3D" id="1.10.490.50">
    <property type="entry name" value="Antibiotic binding domain of TipA-like multidrug resistance regulators"/>
    <property type="match status" value="1"/>
</dbReference>
<dbReference type="SMART" id="SM00422">
    <property type="entry name" value="HTH_MERR"/>
    <property type="match status" value="1"/>
</dbReference>
<dbReference type="HOGENOM" id="CLU_060077_0_3_11"/>
<feature type="coiled-coil region" evidence="5">
    <location>
        <begin position="118"/>
        <end position="145"/>
    </location>
</feature>
<dbReference type="eggNOG" id="COG0789">
    <property type="taxonomic scope" value="Bacteria"/>
</dbReference>
<dbReference type="Proteomes" id="UP000006069">
    <property type="component" value="Unassembled WGS sequence"/>
</dbReference>
<comment type="caution">
    <text evidence="7">The sequence shown here is derived from an EMBL/GenBank/DDBJ whole genome shotgun (WGS) entry which is preliminary data.</text>
</comment>
<dbReference type="SUPFAM" id="SSF46955">
    <property type="entry name" value="Putative DNA-binding domain"/>
    <property type="match status" value="1"/>
</dbReference>
<evidence type="ECO:0000256" key="3">
    <source>
        <dbReference type="ARBA" id="ARBA00023159"/>
    </source>
</evidence>
<dbReference type="CDD" id="cd01106">
    <property type="entry name" value="HTH_TipAL-Mta"/>
    <property type="match status" value="1"/>
</dbReference>
<dbReference type="AlphaFoldDB" id="K0YXC0"/>
<dbReference type="InterPro" id="IPR012925">
    <property type="entry name" value="TipAS_dom"/>
</dbReference>
<dbReference type="Pfam" id="PF07739">
    <property type="entry name" value="TipAS"/>
    <property type="match status" value="1"/>
</dbReference>
<dbReference type="PRINTS" id="PR00040">
    <property type="entry name" value="HTHMERR"/>
</dbReference>
<evidence type="ECO:0000256" key="1">
    <source>
        <dbReference type="ARBA" id="ARBA00023015"/>
    </source>
</evidence>
<sequence length="295" mass="33154">MACGAPVGVVDASLENVVQKALTLTRRDGLDFGCLAGKKEDFVSYTVKSLSEMAGVSVRTLHYYEEVGLLSPKRSASNYRIYDEADVQRLQQILLYRDAGMALEEIRRVLDAPGFDVRDALHEHLERLERRRDETDAMIASVRKTIDHLERGVSMSDKEKFEGMKRQAVEENERAYGKEARALYGNEAIDASREKVLAMDEEEWESAEELAAAILEQLAKAAATGDPEGDAARRLCAMHKRWLCMYWPDGMYTPEAHASLAEGYVADERFRAYYDEAVSGGAQFLRDAVCAYCTR</sequence>
<dbReference type="EMBL" id="ADMD01000002">
    <property type="protein sequence ID" value="EJZ84199.1"/>
    <property type="molecule type" value="Genomic_DNA"/>
</dbReference>
<dbReference type="GO" id="GO:0003700">
    <property type="term" value="F:DNA-binding transcription factor activity"/>
    <property type="evidence" value="ECO:0007669"/>
    <property type="project" value="InterPro"/>
</dbReference>
<dbReference type="PANTHER" id="PTHR30204:SF90">
    <property type="entry name" value="HTH-TYPE TRANSCRIPTIONAL ACTIVATOR MTA"/>
    <property type="match status" value="1"/>
</dbReference>
<evidence type="ECO:0000313" key="7">
    <source>
        <dbReference type="EMBL" id="EJZ84199.1"/>
    </source>
</evidence>